<evidence type="ECO:0000313" key="1">
    <source>
        <dbReference type="EMBL" id="JAH41369.1"/>
    </source>
</evidence>
<protein>
    <submittedName>
        <fullName evidence="1">Uncharacterized protein</fullName>
    </submittedName>
</protein>
<name>A0A0E9SJ24_ANGAN</name>
<proteinExistence type="predicted"/>
<sequence length="53" mass="5936">MSFCVVTLRQEGMNGAHINGIAQCSDCGPRAQMLTAISLRLVWMKQYIKTYSI</sequence>
<dbReference type="AlphaFoldDB" id="A0A0E9SJ24"/>
<dbReference type="EMBL" id="GBXM01067208">
    <property type="protein sequence ID" value="JAH41369.1"/>
    <property type="molecule type" value="Transcribed_RNA"/>
</dbReference>
<organism evidence="1">
    <name type="scientific">Anguilla anguilla</name>
    <name type="common">European freshwater eel</name>
    <name type="synonym">Muraena anguilla</name>
    <dbReference type="NCBI Taxonomy" id="7936"/>
    <lineage>
        <taxon>Eukaryota</taxon>
        <taxon>Metazoa</taxon>
        <taxon>Chordata</taxon>
        <taxon>Craniata</taxon>
        <taxon>Vertebrata</taxon>
        <taxon>Euteleostomi</taxon>
        <taxon>Actinopterygii</taxon>
        <taxon>Neopterygii</taxon>
        <taxon>Teleostei</taxon>
        <taxon>Anguilliformes</taxon>
        <taxon>Anguillidae</taxon>
        <taxon>Anguilla</taxon>
    </lineage>
</organism>
<accession>A0A0E9SJ24</accession>
<reference evidence="1" key="1">
    <citation type="submission" date="2014-11" db="EMBL/GenBank/DDBJ databases">
        <authorList>
            <person name="Amaro Gonzalez C."/>
        </authorList>
    </citation>
    <scope>NUCLEOTIDE SEQUENCE</scope>
</reference>
<reference evidence="1" key="2">
    <citation type="journal article" date="2015" name="Fish Shellfish Immunol.">
        <title>Early steps in the European eel (Anguilla anguilla)-Vibrio vulnificus interaction in the gills: Role of the RtxA13 toxin.</title>
        <authorList>
            <person name="Callol A."/>
            <person name="Pajuelo D."/>
            <person name="Ebbesson L."/>
            <person name="Teles M."/>
            <person name="MacKenzie S."/>
            <person name="Amaro C."/>
        </authorList>
    </citation>
    <scope>NUCLEOTIDE SEQUENCE</scope>
</reference>